<keyword evidence="4" id="KW-1185">Reference proteome</keyword>
<feature type="region of interest" description="Disordered" evidence="1">
    <location>
        <begin position="456"/>
        <end position="687"/>
    </location>
</feature>
<feature type="compositionally biased region" description="Low complexity" evidence="1">
    <location>
        <begin position="456"/>
        <end position="467"/>
    </location>
</feature>
<keyword evidence="2" id="KW-1133">Transmembrane helix</keyword>
<dbReference type="Proteomes" id="UP001165090">
    <property type="component" value="Unassembled WGS sequence"/>
</dbReference>
<feature type="compositionally biased region" description="Basic residues" evidence="1">
    <location>
        <begin position="753"/>
        <end position="766"/>
    </location>
</feature>
<evidence type="ECO:0000256" key="1">
    <source>
        <dbReference type="SAM" id="MobiDB-lite"/>
    </source>
</evidence>
<feature type="compositionally biased region" description="Low complexity" evidence="1">
    <location>
        <begin position="844"/>
        <end position="870"/>
    </location>
</feature>
<feature type="compositionally biased region" description="Low complexity" evidence="1">
    <location>
        <begin position="664"/>
        <end position="687"/>
    </location>
</feature>
<keyword evidence="2" id="KW-0812">Transmembrane</keyword>
<feature type="compositionally biased region" description="Low complexity" evidence="1">
    <location>
        <begin position="494"/>
        <end position="512"/>
    </location>
</feature>
<feature type="compositionally biased region" description="Basic and acidic residues" evidence="1">
    <location>
        <begin position="513"/>
        <end position="527"/>
    </location>
</feature>
<comment type="caution">
    <text evidence="3">The sequence shown here is derived from an EMBL/GenBank/DDBJ whole genome shotgun (WGS) entry which is preliminary data.</text>
</comment>
<keyword evidence="2" id="KW-0472">Membrane</keyword>
<feature type="region of interest" description="Disordered" evidence="1">
    <location>
        <begin position="739"/>
        <end position="785"/>
    </location>
</feature>
<dbReference type="EMBL" id="BSDZ01000014">
    <property type="protein sequence ID" value="GLI62976.1"/>
    <property type="molecule type" value="Genomic_DNA"/>
</dbReference>
<reference evidence="3 4" key="1">
    <citation type="journal article" date="2023" name="IScience">
        <title>Expanded male sex-determining region conserved during the evolution of homothallism in the green alga Volvox.</title>
        <authorList>
            <person name="Yamamoto K."/>
            <person name="Matsuzaki R."/>
            <person name="Mahakham W."/>
            <person name="Heman W."/>
            <person name="Sekimoto H."/>
            <person name="Kawachi M."/>
            <person name="Minakuchi Y."/>
            <person name="Toyoda A."/>
            <person name="Nozaki H."/>
        </authorList>
    </citation>
    <scope>NUCLEOTIDE SEQUENCE [LARGE SCALE GENOMIC DNA]</scope>
    <source>
        <strain evidence="3 4">NIES-4468</strain>
    </source>
</reference>
<proteinExistence type="predicted"/>
<name>A0ABQ5S131_9CHLO</name>
<feature type="transmembrane region" description="Helical" evidence="2">
    <location>
        <begin position="270"/>
        <end position="288"/>
    </location>
</feature>
<sequence>MWRRNIVHLPNWVGLRGRSMASFAAISCLFLTDLLIKPVGIPVSAMATSYESLDTDAIPSSTFNTSGMDMGILLHRWDLDEVFHLIDAVFTDWHPPDAAYLGYHIGRQRSLFYQSRWALGLITSPPIELTDPWLDWLSPQGPPDLRAHIHTIHQMCETCHDPSWCVMHDARRSREDVWSSGLVRWVQGSWQKRRTFLAFSPDEGGSCGAVAIPPIVSGPYCTIGVWLCDVVFKLYRSTTSVLEIFSHRRLPHSLLPRPLSLLFHFLKEPLIFVGLTLLASFGLAYLACSQRRLVKGRQQQPLQRLAMRVRSLIFRTLTGGGGSGGGGGGGGSGCSWPGSQTAAMKPRGSLVTTTSACPSACPTAKRAAAVVKSKALSDTHRTVAPGTALCAVAVATARLIATAWPWTFIQRCKSTARFLVRRRPPFNLAVGWGRRLLAAKSWVTITSRWWPSRQQQQKQELQEQQQQRKSKRSGKRGSQLHTVTISPTPPQPSAPQEQLLPQQQQQRQQQQQEQRRRDNHQQQEKKQQTVQPQPTIVRPKLGPAQSAKQRQPDRTARCRDVQEPHHDHRQLQSYRQTGQRAFTRLGSGHQTPRQTHLAPVWPHPQQQQQGRQQIRQEDKGPQLTGCPAAQGGWRLLPAGQSPASDSLKERSSRGGSSHSRRAWSRAGSSNATRGSGTSASSNSSRTNNGGYGCPGWAGGNTSIGAGSRGGVSGHDSTGCSSGSTATAVSRVLGTYDVPCEAPLREGPPSGPIGRKHHHHHHHHHGGHNVEMSAPGSSPTVLTPWAAQGPGLDLRCAGMPAVKPMTGKATVTAASTSTSSASAASCSASSASAASSVPPSPPSPLLACERSGSSSASFSNSSNRAASNSRSTGSCDLGSTVNGSIGSCSSSSLTTGLAVGFGAGPHVRPPLGAATAAAASIPYYPAALTIQPCRTTPWLQPPPLTFPGSHQLRPTTTTTTTSTTAVLQQLLHAPISFSTREPVEVAGSMIPFNFSPNVATGHDDAADVMAPSIQRISVHLTDVPLAVISATQDIIDMGVQEPPPPQQQQQQVIEYKELPTVVPSIWSTLPDPRRHRDPYGAPQGWKPWAGAEQIIIAPYLGARGS</sequence>
<evidence type="ECO:0000313" key="3">
    <source>
        <dbReference type="EMBL" id="GLI62976.1"/>
    </source>
</evidence>
<protein>
    <submittedName>
        <fullName evidence="3">Uncharacterized protein</fullName>
    </submittedName>
</protein>
<organism evidence="3 4">
    <name type="scientific">Volvox africanus</name>
    <dbReference type="NCBI Taxonomy" id="51714"/>
    <lineage>
        <taxon>Eukaryota</taxon>
        <taxon>Viridiplantae</taxon>
        <taxon>Chlorophyta</taxon>
        <taxon>core chlorophytes</taxon>
        <taxon>Chlorophyceae</taxon>
        <taxon>CS clade</taxon>
        <taxon>Chlamydomonadales</taxon>
        <taxon>Volvocaceae</taxon>
        <taxon>Volvox</taxon>
    </lineage>
</organism>
<feature type="compositionally biased region" description="Polar residues" evidence="1">
    <location>
        <begin position="571"/>
        <end position="580"/>
    </location>
</feature>
<feature type="compositionally biased region" description="Basic and acidic residues" evidence="1">
    <location>
        <begin position="550"/>
        <end position="570"/>
    </location>
</feature>
<evidence type="ECO:0000313" key="4">
    <source>
        <dbReference type="Proteomes" id="UP001165090"/>
    </source>
</evidence>
<feature type="region of interest" description="Disordered" evidence="1">
    <location>
        <begin position="830"/>
        <end position="873"/>
    </location>
</feature>
<gene>
    <name evidence="3" type="ORF">VaNZ11_005833</name>
</gene>
<evidence type="ECO:0000256" key="2">
    <source>
        <dbReference type="SAM" id="Phobius"/>
    </source>
</evidence>
<feature type="transmembrane region" description="Helical" evidence="2">
    <location>
        <begin position="382"/>
        <end position="406"/>
    </location>
</feature>
<accession>A0ABQ5S131</accession>